<name>A0A562DKF5_RHORH</name>
<dbReference type="Proteomes" id="UP000317573">
    <property type="component" value="Unassembled WGS sequence"/>
</dbReference>
<accession>A0A562DKF5</accession>
<feature type="domain" description="Alpha/beta hydrolase fold-3" evidence="2">
    <location>
        <begin position="75"/>
        <end position="270"/>
    </location>
</feature>
<dbReference type="AlphaFoldDB" id="A0A562DKF5"/>
<evidence type="ECO:0000256" key="1">
    <source>
        <dbReference type="ARBA" id="ARBA00022801"/>
    </source>
</evidence>
<dbReference type="InterPro" id="IPR013094">
    <property type="entry name" value="AB_hydrolase_3"/>
</dbReference>
<organism evidence="3 4">
    <name type="scientific">Rhodococcus rhodochrous J45</name>
    <dbReference type="NCBI Taxonomy" id="935266"/>
    <lineage>
        <taxon>Bacteria</taxon>
        <taxon>Bacillati</taxon>
        <taxon>Actinomycetota</taxon>
        <taxon>Actinomycetes</taxon>
        <taxon>Mycobacteriales</taxon>
        <taxon>Nocardiaceae</taxon>
        <taxon>Rhodococcus</taxon>
    </lineage>
</organism>
<proteinExistence type="predicted"/>
<dbReference type="PANTHER" id="PTHR48081">
    <property type="entry name" value="AB HYDROLASE SUPERFAMILY PROTEIN C4A8.06C"/>
    <property type="match status" value="1"/>
</dbReference>
<dbReference type="InterPro" id="IPR050300">
    <property type="entry name" value="GDXG_lipolytic_enzyme"/>
</dbReference>
<dbReference type="GO" id="GO:0016787">
    <property type="term" value="F:hydrolase activity"/>
    <property type="evidence" value="ECO:0007669"/>
    <property type="project" value="UniProtKB-KW"/>
</dbReference>
<dbReference type="EMBL" id="VLJT01000047">
    <property type="protein sequence ID" value="TWH10027.1"/>
    <property type="molecule type" value="Genomic_DNA"/>
</dbReference>
<dbReference type="InterPro" id="IPR029058">
    <property type="entry name" value="AB_hydrolase_fold"/>
</dbReference>
<evidence type="ECO:0000313" key="3">
    <source>
        <dbReference type="EMBL" id="TWH10027.1"/>
    </source>
</evidence>
<protein>
    <submittedName>
        <fullName evidence="3">Acetyl esterase/lipase</fullName>
    </submittedName>
</protein>
<evidence type="ECO:0000313" key="4">
    <source>
        <dbReference type="Proteomes" id="UP000317573"/>
    </source>
</evidence>
<dbReference type="Pfam" id="PF07859">
    <property type="entry name" value="Abhydrolase_3"/>
    <property type="match status" value="1"/>
</dbReference>
<reference evidence="3 4" key="1">
    <citation type="submission" date="2019-07" db="EMBL/GenBank/DDBJ databases">
        <title>Genome sequencing of lignin-degrading bacterial isolates.</title>
        <authorList>
            <person name="Gladden J."/>
        </authorList>
    </citation>
    <scope>NUCLEOTIDE SEQUENCE [LARGE SCALE GENOMIC DNA]</scope>
    <source>
        <strain evidence="3 4">J45</strain>
    </source>
</reference>
<dbReference type="PANTHER" id="PTHR48081:SF8">
    <property type="entry name" value="ALPHA_BETA HYDROLASE FOLD-3 DOMAIN-CONTAINING PROTEIN-RELATED"/>
    <property type="match status" value="1"/>
</dbReference>
<evidence type="ECO:0000259" key="2">
    <source>
        <dbReference type="Pfam" id="PF07859"/>
    </source>
</evidence>
<keyword evidence="1" id="KW-0378">Hydrolase</keyword>
<gene>
    <name evidence="3" type="ORF">L618_004700000040</name>
</gene>
<dbReference type="RefSeq" id="WP_145692895.1">
    <property type="nucleotide sequence ID" value="NZ_VLJT01000047.1"/>
</dbReference>
<comment type="caution">
    <text evidence="3">The sequence shown here is derived from an EMBL/GenBank/DDBJ whole genome shotgun (WGS) entry which is preliminary data.</text>
</comment>
<dbReference type="Gene3D" id="3.40.50.1820">
    <property type="entry name" value="alpha/beta hydrolase"/>
    <property type="match status" value="1"/>
</dbReference>
<sequence>MIGRLRSLSSFHPNLRTVALLAPRRAVTPRSLPVMRMLTRAIRGTDPDVYVFEPGVSVRWFGAPDRAGTEPGAALLWIHGGGYVFGRAAQDDALCRRFADRLGIAVASIDYRLAPEHPYPTPLEDCLRAYEWLRSRPEVDPVRIAIGGASAGAGLAAALALLLRDRELPAPAFQLLAYPMLDDRTGAGPAHTRMWDAFSNRFGWTSYLGSADPEDAAPARRTDLSGLPPAWIGVGTHDLFLDEDRAYAERLRAAGVPCTLHIVDGAFHGFDAVASRTGVARGFFDEQCAALENPLSLERS</sequence>
<dbReference type="SUPFAM" id="SSF53474">
    <property type="entry name" value="alpha/beta-Hydrolases"/>
    <property type="match status" value="1"/>
</dbReference>